<dbReference type="Proteomes" id="UP000034403">
    <property type="component" value="Unassembled WGS sequence"/>
</dbReference>
<sequence length="251" mass="29459">MWRYASVHVPVSEPSLRRCPFVLWKGARPDEAQFASRRALLTLNQIIVILKHMKKQIVVIHGGDTFESKEQYFKFLNNFEIDIERYKTSRDDWKPWLRQVLGDDYEVIIPIMPNKTNAQYDEWKLWMDKIMPFLNDDVILVGHSMGGSFLAKYLSESKFPKKIKAVFLIAAMFDYDDDGYSLQSFALPENLDLQTDKIFLYHSKDDTVVPYRSLENFKAKFPNATVRTFEDRGHCNQETFPELAEDIKNLN</sequence>
<evidence type="ECO:0000313" key="1">
    <source>
        <dbReference type="EMBL" id="KKU90166.1"/>
    </source>
</evidence>
<evidence type="ECO:0000313" key="2">
    <source>
        <dbReference type="Proteomes" id="UP000034403"/>
    </source>
</evidence>
<organism evidence="1 2">
    <name type="scientific">Candidatus Yanofskybacteria bacterium GW2011_GWA1_48_10</name>
    <dbReference type="NCBI Taxonomy" id="1619022"/>
    <lineage>
        <taxon>Bacteria</taxon>
        <taxon>Candidatus Yanofskyibacteriota</taxon>
    </lineage>
</organism>
<accession>A0A0G1U7R0</accession>
<dbReference type="PANTHER" id="PTHR15394:SF3">
    <property type="entry name" value="SERINE HYDROLASE RBBP9"/>
    <property type="match status" value="1"/>
</dbReference>
<dbReference type="SUPFAM" id="SSF53474">
    <property type="entry name" value="alpha/beta-Hydrolases"/>
    <property type="match status" value="1"/>
</dbReference>
<dbReference type="InterPro" id="IPR010662">
    <property type="entry name" value="RBBP9/YdeN"/>
</dbReference>
<comment type="caution">
    <text evidence="1">The sequence shown here is derived from an EMBL/GenBank/DDBJ whole genome shotgun (WGS) entry which is preliminary data.</text>
</comment>
<dbReference type="EMBL" id="LCPC01000001">
    <property type="protein sequence ID" value="KKU90166.1"/>
    <property type="molecule type" value="Genomic_DNA"/>
</dbReference>
<protein>
    <submittedName>
        <fullName evidence="1">Uncharacterized protein</fullName>
    </submittedName>
</protein>
<dbReference type="Pfam" id="PF06821">
    <property type="entry name" value="Ser_hydrolase"/>
    <property type="match status" value="1"/>
</dbReference>
<dbReference type="AlphaFoldDB" id="A0A0G1U7R0"/>
<dbReference type="InterPro" id="IPR029058">
    <property type="entry name" value="AB_hydrolase_fold"/>
</dbReference>
<gene>
    <name evidence="1" type="ORF">UY20_C0001G0017</name>
</gene>
<dbReference type="Gene3D" id="3.40.50.1820">
    <property type="entry name" value="alpha/beta hydrolase"/>
    <property type="match status" value="1"/>
</dbReference>
<reference evidence="1 2" key="1">
    <citation type="journal article" date="2015" name="Nature">
        <title>rRNA introns, odd ribosomes, and small enigmatic genomes across a large radiation of phyla.</title>
        <authorList>
            <person name="Brown C.T."/>
            <person name="Hug L.A."/>
            <person name="Thomas B.C."/>
            <person name="Sharon I."/>
            <person name="Castelle C.J."/>
            <person name="Singh A."/>
            <person name="Wilkins M.J."/>
            <person name="Williams K.H."/>
            <person name="Banfield J.F."/>
        </authorList>
    </citation>
    <scope>NUCLEOTIDE SEQUENCE [LARGE SCALE GENOMIC DNA]</scope>
</reference>
<dbReference type="GO" id="GO:0016787">
    <property type="term" value="F:hydrolase activity"/>
    <property type="evidence" value="ECO:0007669"/>
    <property type="project" value="InterPro"/>
</dbReference>
<proteinExistence type="predicted"/>
<name>A0A0G1U7R0_9BACT</name>
<dbReference type="PANTHER" id="PTHR15394">
    <property type="entry name" value="SERINE HYDROLASE RBBP9"/>
    <property type="match status" value="1"/>
</dbReference>